<reference evidence="3 4" key="1">
    <citation type="submission" date="2017-08" db="EMBL/GenBank/DDBJ databases">
        <title>Acidophilic green algal genome provides insights into adaptation to an acidic environment.</title>
        <authorList>
            <person name="Hirooka S."/>
            <person name="Hirose Y."/>
            <person name="Kanesaki Y."/>
            <person name="Higuchi S."/>
            <person name="Fujiwara T."/>
            <person name="Onuma R."/>
            <person name="Era A."/>
            <person name="Ohbayashi R."/>
            <person name="Uzuka A."/>
            <person name="Nozaki H."/>
            <person name="Yoshikawa H."/>
            <person name="Miyagishima S.Y."/>
        </authorList>
    </citation>
    <scope>NUCLEOTIDE SEQUENCE [LARGE SCALE GENOMIC DNA]</scope>
    <source>
        <strain evidence="3 4">NIES-2499</strain>
    </source>
</reference>
<dbReference type="SUPFAM" id="SSF52096">
    <property type="entry name" value="ClpP/crotonase"/>
    <property type="match status" value="1"/>
</dbReference>
<organism evidence="3 4">
    <name type="scientific">Chlamydomonas eustigma</name>
    <dbReference type="NCBI Taxonomy" id="1157962"/>
    <lineage>
        <taxon>Eukaryota</taxon>
        <taxon>Viridiplantae</taxon>
        <taxon>Chlorophyta</taxon>
        <taxon>core chlorophytes</taxon>
        <taxon>Chlorophyceae</taxon>
        <taxon>CS clade</taxon>
        <taxon>Chlamydomonadales</taxon>
        <taxon>Chlamydomonadaceae</taxon>
        <taxon>Chlamydomonas</taxon>
    </lineage>
</organism>
<comment type="similarity">
    <text evidence="1 2">Belongs to the peptidase S14 family.</text>
</comment>
<keyword evidence="4" id="KW-1185">Reference proteome</keyword>
<dbReference type="EMBL" id="BEGY01000086">
    <property type="protein sequence ID" value="GAX82786.1"/>
    <property type="molecule type" value="Genomic_DNA"/>
</dbReference>
<name>A0A250XIF3_9CHLO</name>
<dbReference type="GO" id="GO:0004176">
    <property type="term" value="F:ATP-dependent peptidase activity"/>
    <property type="evidence" value="ECO:0007669"/>
    <property type="project" value="InterPro"/>
</dbReference>
<dbReference type="CDD" id="cd07017">
    <property type="entry name" value="S14_ClpP_2"/>
    <property type="match status" value="1"/>
</dbReference>
<evidence type="ECO:0000256" key="2">
    <source>
        <dbReference type="RuleBase" id="RU003567"/>
    </source>
</evidence>
<accession>A0A250XIF3</accession>
<proteinExistence type="inferred from homology"/>
<protein>
    <recommendedName>
        <fullName evidence="2">ATP-dependent Clp protease proteolytic subunit</fullName>
    </recommendedName>
</protein>
<dbReference type="GO" id="GO:0009368">
    <property type="term" value="C:endopeptidase Clp complex"/>
    <property type="evidence" value="ECO:0007669"/>
    <property type="project" value="TreeGrafter"/>
</dbReference>
<comment type="caution">
    <text evidence="3">The sequence shown here is derived from an EMBL/GenBank/DDBJ whole genome shotgun (WGS) entry which is preliminary data.</text>
</comment>
<dbReference type="AlphaFoldDB" id="A0A250XIF3"/>
<dbReference type="OrthoDB" id="2017408at2759"/>
<dbReference type="PANTHER" id="PTHR10381">
    <property type="entry name" value="ATP-DEPENDENT CLP PROTEASE PROTEOLYTIC SUBUNIT"/>
    <property type="match status" value="1"/>
</dbReference>
<sequence length="285" mass="31823">MATFHSRQGLRHTPQTVSVIQSNSLSRHLIIPEKSRHVQLLDRKASTSERDSRNIVTNGVRRSPVITPDVTVGTGEEESHIDLFNYLLRQRIIFLSGYVNDKISTQIVGSLLALEAFDEKDDIRLYINSSGGQPYSIFGILDTIKSIKPHVHTYGLGACYSYASLILASGTPGKRHAMKNTRIMMSQPMGGSQGDMYQVQKTVEELNAIYQMVARYYMGYTGMDQDEIEKNTCRDNFMTPEEAQLLGLVDHVIGGENEQFVPYSVLQRFKSAGLVDRLSSGLLGV</sequence>
<evidence type="ECO:0000313" key="4">
    <source>
        <dbReference type="Proteomes" id="UP000232323"/>
    </source>
</evidence>
<evidence type="ECO:0000313" key="3">
    <source>
        <dbReference type="EMBL" id="GAX82786.1"/>
    </source>
</evidence>
<dbReference type="InterPro" id="IPR029045">
    <property type="entry name" value="ClpP/crotonase-like_dom_sf"/>
</dbReference>
<dbReference type="STRING" id="1157962.A0A250XIF3"/>
<dbReference type="PRINTS" id="PR00127">
    <property type="entry name" value="CLPPROTEASEP"/>
</dbReference>
<dbReference type="GO" id="GO:0004252">
    <property type="term" value="F:serine-type endopeptidase activity"/>
    <property type="evidence" value="ECO:0007669"/>
    <property type="project" value="InterPro"/>
</dbReference>
<evidence type="ECO:0000256" key="1">
    <source>
        <dbReference type="ARBA" id="ARBA00007039"/>
    </source>
</evidence>
<dbReference type="GO" id="GO:0051117">
    <property type="term" value="F:ATPase binding"/>
    <property type="evidence" value="ECO:0007669"/>
    <property type="project" value="TreeGrafter"/>
</dbReference>
<dbReference type="Gene3D" id="3.90.226.10">
    <property type="entry name" value="2-enoyl-CoA Hydratase, Chain A, domain 1"/>
    <property type="match status" value="1"/>
</dbReference>
<dbReference type="InterPro" id="IPR001907">
    <property type="entry name" value="ClpP"/>
</dbReference>
<dbReference type="PANTHER" id="PTHR10381:SF11">
    <property type="entry name" value="ATP-DEPENDENT CLP PROTEASE PROTEOLYTIC SUBUNIT, MITOCHONDRIAL"/>
    <property type="match status" value="1"/>
</dbReference>
<dbReference type="Proteomes" id="UP000232323">
    <property type="component" value="Unassembled WGS sequence"/>
</dbReference>
<dbReference type="Pfam" id="PF00574">
    <property type="entry name" value="CLP_protease"/>
    <property type="match status" value="1"/>
</dbReference>
<dbReference type="GO" id="GO:0006515">
    <property type="term" value="P:protein quality control for misfolded or incompletely synthesized proteins"/>
    <property type="evidence" value="ECO:0007669"/>
    <property type="project" value="TreeGrafter"/>
</dbReference>
<gene>
    <name evidence="3" type="ORF">CEUSTIGMA_g10212.t1</name>
</gene>
<dbReference type="GO" id="GO:0009536">
    <property type="term" value="C:plastid"/>
    <property type="evidence" value="ECO:0007669"/>
    <property type="project" value="UniProtKB-ARBA"/>
</dbReference>
<dbReference type="InterPro" id="IPR023562">
    <property type="entry name" value="ClpP/TepA"/>
</dbReference>